<organism evidence="1 2">
    <name type="scientific">Rossellomorea oryzaecorticis</name>
    <dbReference type="NCBI Taxonomy" id="1396505"/>
    <lineage>
        <taxon>Bacteria</taxon>
        <taxon>Bacillati</taxon>
        <taxon>Bacillota</taxon>
        <taxon>Bacilli</taxon>
        <taxon>Bacillales</taxon>
        <taxon>Bacillaceae</taxon>
        <taxon>Rossellomorea</taxon>
    </lineage>
</organism>
<dbReference type="EMBL" id="JBJOSA010000013">
    <property type="protein sequence ID" value="MFL8938134.1"/>
    <property type="molecule type" value="Genomic_DNA"/>
</dbReference>
<accession>A0ABW8VRX3</accession>
<name>A0ABW8VRX3_9BACI</name>
<dbReference type="Gene3D" id="3.30.460.10">
    <property type="entry name" value="Beta Polymerase, domain 2"/>
    <property type="match status" value="1"/>
</dbReference>
<dbReference type="Proteomes" id="UP001628668">
    <property type="component" value="Unassembled WGS sequence"/>
</dbReference>
<dbReference type="SUPFAM" id="SSF81301">
    <property type="entry name" value="Nucleotidyltransferase"/>
    <property type="match status" value="1"/>
</dbReference>
<sequence>MMYTPKEREQYFTRTIRTLELSENIEGVVQLGSGVAGYKDELSDIDLMVAAPSIADLGEAMSFLQKHFMTIDSVYIKILQLRKNIYLIIAFLKNGLEFNVSVLPRELLSVKSPLWKVVVDKTGNISARMKDAQKQFEQSDYAFSDDIAFDFMYSMRKFQTELKRSNMIYALKMLETMREHTLQLQTLIEGKKLHQFKAFETLQTEFISEYLSTYPGQVTEEQLQKAAQRLQDLFMDTICRSKKHRLDERLNSILL</sequence>
<comment type="caution">
    <text evidence="1">The sequence shown here is derived from an EMBL/GenBank/DDBJ whole genome shotgun (WGS) entry which is preliminary data.</text>
</comment>
<reference evidence="1 2" key="1">
    <citation type="submission" date="2024-12" db="EMBL/GenBank/DDBJ databases">
        <authorList>
            <person name="Li X."/>
            <person name="Zhang D."/>
        </authorList>
    </citation>
    <scope>NUCLEOTIDE SEQUENCE [LARGE SCALE GENOMIC DNA]</scope>
    <source>
        <strain evidence="1 2">JCM19602</strain>
    </source>
</reference>
<evidence type="ECO:0000313" key="2">
    <source>
        <dbReference type="Proteomes" id="UP001628668"/>
    </source>
</evidence>
<protein>
    <submittedName>
        <fullName evidence="1">Aminoglycoside 6-adenylyltransferase</fullName>
    </submittedName>
</protein>
<dbReference type="InterPro" id="IPR043519">
    <property type="entry name" value="NT_sf"/>
</dbReference>
<dbReference type="RefSeq" id="WP_198257540.1">
    <property type="nucleotide sequence ID" value="NZ_JBJOSA010000013.1"/>
</dbReference>
<proteinExistence type="predicted"/>
<keyword evidence="2" id="KW-1185">Reference proteome</keyword>
<gene>
    <name evidence="1" type="ORF">ACKA06_15195</name>
</gene>
<evidence type="ECO:0000313" key="1">
    <source>
        <dbReference type="EMBL" id="MFL8938134.1"/>
    </source>
</evidence>